<feature type="domain" description="PNPLA" evidence="8">
    <location>
        <begin position="91"/>
        <end position="279"/>
    </location>
</feature>
<name>A0A3S3N5L2_9MAGN</name>
<feature type="region of interest" description="Disordered" evidence="7">
    <location>
        <begin position="26"/>
        <end position="82"/>
    </location>
</feature>
<dbReference type="GO" id="GO:0016787">
    <property type="term" value="F:hydrolase activity"/>
    <property type="evidence" value="ECO:0007669"/>
    <property type="project" value="UniProtKB-KW"/>
</dbReference>
<evidence type="ECO:0000256" key="7">
    <source>
        <dbReference type="SAM" id="MobiDB-lite"/>
    </source>
</evidence>
<dbReference type="Gene3D" id="3.40.1090.10">
    <property type="entry name" value="Cytosolic phospholipase A2 catalytic domain"/>
    <property type="match status" value="1"/>
</dbReference>
<dbReference type="GO" id="GO:0016042">
    <property type="term" value="P:lipid catabolic process"/>
    <property type="evidence" value="ECO:0007669"/>
    <property type="project" value="UniProtKB-KW"/>
</dbReference>
<dbReference type="Pfam" id="PF01734">
    <property type="entry name" value="Patatin"/>
    <property type="match status" value="1"/>
</dbReference>
<dbReference type="InterPro" id="IPR016035">
    <property type="entry name" value="Acyl_Trfase/lysoPLipase"/>
</dbReference>
<evidence type="ECO:0000256" key="4">
    <source>
        <dbReference type="ARBA" id="ARBA00023098"/>
    </source>
</evidence>
<gene>
    <name evidence="9" type="ORF">CKAN_01467900</name>
</gene>
<keyword evidence="4 6" id="KW-0443">Lipid metabolism</keyword>
<dbReference type="OrthoDB" id="630895at2759"/>
<evidence type="ECO:0000313" key="10">
    <source>
        <dbReference type="Proteomes" id="UP000283530"/>
    </source>
</evidence>
<feature type="compositionally biased region" description="Low complexity" evidence="7">
    <location>
        <begin position="26"/>
        <end position="75"/>
    </location>
</feature>
<dbReference type="PANTHER" id="PTHR32241:SF12">
    <property type="entry name" value="OS03G0784100 PROTEIN"/>
    <property type="match status" value="1"/>
</dbReference>
<evidence type="ECO:0000256" key="2">
    <source>
        <dbReference type="ARBA" id="ARBA00022801"/>
    </source>
</evidence>
<proteinExistence type="inferred from homology"/>
<comment type="caution">
    <text evidence="5">Lacks conserved residue(s) required for the propagation of feature annotation.</text>
</comment>
<evidence type="ECO:0000259" key="8">
    <source>
        <dbReference type="PROSITE" id="PS51635"/>
    </source>
</evidence>
<keyword evidence="2 6" id="KW-0378">Hydrolase</keyword>
<dbReference type="Proteomes" id="UP000283530">
    <property type="component" value="Unassembled WGS sequence"/>
</dbReference>
<dbReference type="EC" id="3.1.1.-" evidence="6"/>
<protein>
    <recommendedName>
        <fullName evidence="6">Patatin</fullName>
        <ecNumber evidence="6">3.1.1.-</ecNumber>
    </recommendedName>
</protein>
<evidence type="ECO:0000256" key="3">
    <source>
        <dbReference type="ARBA" id="ARBA00022963"/>
    </source>
</evidence>
<comment type="domain">
    <text evidence="6">The nitrogen atoms of the two glycine residues in the GGXR motif define the oxyanion hole, and stabilize the oxyanion that forms during the nucleophilic attack by the catalytic serine during substrate cleavage.</text>
</comment>
<dbReference type="PANTHER" id="PTHR32241">
    <property type="entry name" value="PATATIN-LIKE PROTEIN 6"/>
    <property type="match status" value="1"/>
</dbReference>
<dbReference type="EMBL" id="QPKB01000005">
    <property type="protein sequence ID" value="RWR85805.1"/>
    <property type="molecule type" value="Genomic_DNA"/>
</dbReference>
<dbReference type="InterPro" id="IPR002641">
    <property type="entry name" value="PNPLA_dom"/>
</dbReference>
<accession>A0A3S3N5L2</accession>
<comment type="caution">
    <text evidence="9">The sequence shown here is derived from an EMBL/GenBank/DDBJ whole genome shotgun (WGS) entry which is preliminary data.</text>
</comment>
<dbReference type="CDD" id="cd07199">
    <property type="entry name" value="Pat17_PNPLA8_PNPLA9_like"/>
    <property type="match status" value="1"/>
</dbReference>
<evidence type="ECO:0000256" key="1">
    <source>
        <dbReference type="ARBA" id="ARBA00010240"/>
    </source>
</evidence>
<reference evidence="9 10" key="1">
    <citation type="journal article" date="2019" name="Nat. Plants">
        <title>Stout camphor tree genome fills gaps in understanding of flowering plant genome evolution.</title>
        <authorList>
            <person name="Chaw S.M."/>
            <person name="Liu Y.C."/>
            <person name="Wu Y.W."/>
            <person name="Wang H.Y."/>
            <person name="Lin C.I."/>
            <person name="Wu C.S."/>
            <person name="Ke H.M."/>
            <person name="Chang L.Y."/>
            <person name="Hsu C.Y."/>
            <person name="Yang H.T."/>
            <person name="Sudianto E."/>
            <person name="Hsu M.H."/>
            <person name="Wu K.P."/>
            <person name="Wang L.N."/>
            <person name="Leebens-Mack J.H."/>
            <person name="Tsai I.J."/>
        </authorList>
    </citation>
    <scope>NUCLEOTIDE SEQUENCE [LARGE SCALE GENOMIC DNA]</scope>
    <source>
        <strain evidence="10">cv. Chaw 1501</strain>
        <tissue evidence="9">Young leaves</tissue>
    </source>
</reference>
<evidence type="ECO:0000256" key="5">
    <source>
        <dbReference type="PROSITE-ProRule" id="PRU01161"/>
    </source>
</evidence>
<dbReference type="SUPFAM" id="SSF52151">
    <property type="entry name" value="FabD/lysophospholipase-like"/>
    <property type="match status" value="1"/>
</dbReference>
<evidence type="ECO:0000256" key="6">
    <source>
        <dbReference type="RuleBase" id="RU361262"/>
    </source>
</evidence>
<organism evidence="9 10">
    <name type="scientific">Cinnamomum micranthum f. kanehirae</name>
    <dbReference type="NCBI Taxonomy" id="337451"/>
    <lineage>
        <taxon>Eukaryota</taxon>
        <taxon>Viridiplantae</taxon>
        <taxon>Streptophyta</taxon>
        <taxon>Embryophyta</taxon>
        <taxon>Tracheophyta</taxon>
        <taxon>Spermatophyta</taxon>
        <taxon>Magnoliopsida</taxon>
        <taxon>Magnoliidae</taxon>
        <taxon>Laurales</taxon>
        <taxon>Lauraceae</taxon>
        <taxon>Cinnamomum</taxon>
    </lineage>
</organism>
<comment type="similarity">
    <text evidence="1 6">Belongs to the patatin family.</text>
</comment>
<feature type="short sequence motif" description="DGA/G" evidence="5">
    <location>
        <begin position="266"/>
        <end position="268"/>
    </location>
</feature>
<dbReference type="PROSITE" id="PS51635">
    <property type="entry name" value="PNPLA"/>
    <property type="match status" value="1"/>
</dbReference>
<keyword evidence="10" id="KW-1185">Reference proteome</keyword>
<keyword evidence="3 6" id="KW-0442">Lipid degradation</keyword>
<dbReference type="STRING" id="337451.A0A3S3N5L2"/>
<sequence length="453" mass="48544">MLLKDPLFSSIPSSLPSFIFSKISTVTENSSRPSTSTSSATRSSPSSRAASSSATAPTPTPSSSSTGIPLLSSPQPLNPPKTLPGKVRILSIDSGGATDGILSARSLALLEDSLRRTSHNPDARIADYFDVVSGSGAGGVLAALLFTRGDDGRPLLSAAEAQRFLEAGQWRSIPADIRRPRVEEERVYKKLFSENTLKDTLKTVLVPCYDLASNAPFLFSRADALETDGYDFRMREVCFATSADPTTVGAIEMRSVDGRTRIVAVDGGVAMSNPTAAAITHVLNNKQEFPFCRGVEDLLVVSLGNGESGSVRLSRRSSTPSAGEFVRIAGDGVSDMVDQAVSMSFGHCRASNYVRIQANGFRGKKFGSAKYSNSSKAKKVLDFADEMLAQKNMESILFQGKRISEKTNAEKLEWFAGELVKEQERRKSSVFPTVVLKQATPRTSSVTLTSSSG</sequence>
<comment type="function">
    <text evidence="6">Lipolytic acyl hydrolase (LAH).</text>
</comment>
<dbReference type="AlphaFoldDB" id="A0A3S3N5L2"/>
<evidence type="ECO:0000313" key="9">
    <source>
        <dbReference type="EMBL" id="RWR85805.1"/>
    </source>
</evidence>